<dbReference type="STRING" id="1354337.M983_2014"/>
<dbReference type="InterPro" id="IPR001387">
    <property type="entry name" value="Cro/C1-type_HTH"/>
</dbReference>
<proteinExistence type="predicted"/>
<evidence type="ECO:0000259" key="1">
    <source>
        <dbReference type="PROSITE" id="PS50943"/>
    </source>
</evidence>
<dbReference type="EMBL" id="LXEN01000097">
    <property type="protein sequence ID" value="OAT26909.1"/>
    <property type="molecule type" value="Genomic_DNA"/>
</dbReference>
<keyword evidence="3" id="KW-1185">Reference proteome</keyword>
<evidence type="ECO:0000313" key="2">
    <source>
        <dbReference type="EMBL" id="OAT26909.1"/>
    </source>
</evidence>
<dbReference type="AlphaFoldDB" id="A0A198FR24"/>
<dbReference type="Proteomes" id="UP000094023">
    <property type="component" value="Unassembled WGS sequence"/>
</dbReference>
<organism evidence="2 3">
    <name type="scientific">Proteus myxofaciens ATCC 19692</name>
    <dbReference type="NCBI Taxonomy" id="1354337"/>
    <lineage>
        <taxon>Bacteria</taxon>
        <taxon>Pseudomonadati</taxon>
        <taxon>Pseudomonadota</taxon>
        <taxon>Gammaproteobacteria</taxon>
        <taxon>Enterobacterales</taxon>
        <taxon>Morganellaceae</taxon>
        <taxon>Proteus</taxon>
    </lineage>
</organism>
<reference evidence="2 3" key="1">
    <citation type="submission" date="2016-04" db="EMBL/GenBank/DDBJ databases">
        <title>ATOL: Assembling a taxonomically balanced genome-scale reconstruction of the evolutionary history of the Enterobacteriaceae.</title>
        <authorList>
            <person name="Plunkett G.III."/>
            <person name="Neeno-Eckwall E.C."/>
            <person name="Glasner J.D."/>
            <person name="Perna N.T."/>
        </authorList>
    </citation>
    <scope>NUCLEOTIDE SEQUENCE [LARGE SCALE GENOMIC DNA]</scope>
    <source>
        <strain evidence="2 3">ATCC 19692</strain>
    </source>
</reference>
<name>A0A198FR24_9GAMM</name>
<gene>
    <name evidence="2" type="ORF">M983_2014</name>
</gene>
<protein>
    <recommendedName>
        <fullName evidence="1">HTH cro/C1-type domain-containing protein</fullName>
    </recommendedName>
</protein>
<accession>A0A198FR24</accession>
<sequence>MAIKLGVSEHYYLKLESGYINITVDELIIISLILRTLPQTLLSKISHHSLTNEGEVLEKHYH</sequence>
<dbReference type="PROSITE" id="PS50943">
    <property type="entry name" value="HTH_CROC1"/>
    <property type="match status" value="1"/>
</dbReference>
<feature type="domain" description="HTH cro/C1-type" evidence="1">
    <location>
        <begin position="1"/>
        <end position="41"/>
    </location>
</feature>
<comment type="caution">
    <text evidence="2">The sequence shown here is derived from an EMBL/GenBank/DDBJ whole genome shotgun (WGS) entry which is preliminary data.</text>
</comment>
<evidence type="ECO:0000313" key="3">
    <source>
        <dbReference type="Proteomes" id="UP000094023"/>
    </source>
</evidence>